<evidence type="ECO:0000313" key="7">
    <source>
        <dbReference type="EMBL" id="OGY46347.1"/>
    </source>
</evidence>
<dbReference type="GO" id="GO:0051301">
    <property type="term" value="P:cell division"/>
    <property type="evidence" value="ECO:0007669"/>
    <property type="project" value="InterPro"/>
</dbReference>
<dbReference type="PANTHER" id="PTHR30474">
    <property type="entry name" value="CELL CYCLE PROTEIN"/>
    <property type="match status" value="1"/>
</dbReference>
<reference evidence="7 8" key="1">
    <citation type="journal article" date="2016" name="Nat. Commun.">
        <title>Thousands of microbial genomes shed light on interconnected biogeochemical processes in an aquifer system.</title>
        <authorList>
            <person name="Anantharaman K."/>
            <person name="Brown C.T."/>
            <person name="Hug L.A."/>
            <person name="Sharon I."/>
            <person name="Castelle C.J."/>
            <person name="Probst A.J."/>
            <person name="Thomas B.C."/>
            <person name="Singh A."/>
            <person name="Wilkins M.J."/>
            <person name="Karaoz U."/>
            <person name="Brodie E.L."/>
            <person name="Williams K.H."/>
            <person name="Hubbard S.S."/>
            <person name="Banfield J.F."/>
        </authorList>
    </citation>
    <scope>NUCLEOTIDE SEQUENCE [LARGE SCALE GENOMIC DNA]</scope>
</reference>
<sequence length="368" mass="41187">MFSVKKYFTGLKSFDWVLFGAVFFLVCFGLAAIYSISISSDQPDFGNFSKQIIFFLIGLGFLFSLSFFNYHYWHDYGLIFYFAAAGLLVLVLFFGLTVHGTSGWFNFFGFNFQPVELAKVALIVVLARFLSQRASAVKELKTFYLSAALAGWFFLLVILQPDFGSAVILFLIWFFLVLLAGVNKKYLIISILILLFGAALAWFFFFQDYQRDRILTFLNPQADPYNRGYQVRQAITAVGAGGLFGRGLGFGSQSQLKFIPASQTDFIFAVIAEELGFLGVGLVLFFFFLLFYRLIRAAKLMRDNFSVFFILGVSALLFSHLAINVGMNVGLAPVTGISLPFLSYGGSFLVACLILIGVVENMLIRNRG</sequence>
<organism evidence="7 8">
    <name type="scientific">Candidatus Buchananbacteria bacterium RIFCSPHIGHO2_01_FULL_46_12</name>
    <dbReference type="NCBI Taxonomy" id="1797536"/>
    <lineage>
        <taxon>Bacteria</taxon>
        <taxon>Candidatus Buchananiibacteriota</taxon>
    </lineage>
</organism>
<evidence type="ECO:0000256" key="5">
    <source>
        <dbReference type="ARBA" id="ARBA00023136"/>
    </source>
</evidence>
<feature type="transmembrane region" description="Helical" evidence="6">
    <location>
        <begin position="52"/>
        <end position="71"/>
    </location>
</feature>
<dbReference type="EMBL" id="MHIF01000062">
    <property type="protein sequence ID" value="OGY46347.1"/>
    <property type="molecule type" value="Genomic_DNA"/>
</dbReference>
<feature type="transmembrane region" description="Helical" evidence="6">
    <location>
        <begin position="142"/>
        <end position="159"/>
    </location>
</feature>
<proteinExistence type="predicted"/>
<feature type="transmembrane region" description="Helical" evidence="6">
    <location>
        <begin position="266"/>
        <end position="292"/>
    </location>
</feature>
<evidence type="ECO:0000256" key="3">
    <source>
        <dbReference type="ARBA" id="ARBA00022960"/>
    </source>
</evidence>
<feature type="transmembrane region" description="Helical" evidence="6">
    <location>
        <begin position="304"/>
        <end position="323"/>
    </location>
</feature>
<dbReference type="InterPro" id="IPR011923">
    <property type="entry name" value="RodA/MrdB"/>
</dbReference>
<evidence type="ECO:0000313" key="8">
    <source>
        <dbReference type="Proteomes" id="UP000178432"/>
    </source>
</evidence>
<feature type="transmembrane region" description="Helical" evidence="6">
    <location>
        <begin position="165"/>
        <end position="182"/>
    </location>
</feature>
<feature type="transmembrane region" description="Helical" evidence="6">
    <location>
        <begin position="16"/>
        <end position="40"/>
    </location>
</feature>
<dbReference type="Proteomes" id="UP000178432">
    <property type="component" value="Unassembled WGS sequence"/>
</dbReference>
<dbReference type="AlphaFoldDB" id="A0A1G1Y444"/>
<dbReference type="GO" id="GO:0015648">
    <property type="term" value="F:lipid-linked peptidoglycan transporter activity"/>
    <property type="evidence" value="ECO:0007669"/>
    <property type="project" value="TreeGrafter"/>
</dbReference>
<gene>
    <name evidence="7" type="ORF">A2663_02300</name>
</gene>
<evidence type="ECO:0000256" key="2">
    <source>
        <dbReference type="ARBA" id="ARBA00022692"/>
    </source>
</evidence>
<dbReference type="InterPro" id="IPR001182">
    <property type="entry name" value="FtsW/RodA"/>
</dbReference>
<accession>A0A1G1Y444</accession>
<evidence type="ECO:0000256" key="4">
    <source>
        <dbReference type="ARBA" id="ARBA00022989"/>
    </source>
</evidence>
<feature type="transmembrane region" description="Helical" evidence="6">
    <location>
        <begin position="78"/>
        <end position="98"/>
    </location>
</feature>
<dbReference type="PANTHER" id="PTHR30474:SF1">
    <property type="entry name" value="PEPTIDOGLYCAN GLYCOSYLTRANSFERASE MRDB"/>
    <property type="match status" value="1"/>
</dbReference>
<keyword evidence="5 6" id="KW-0472">Membrane</keyword>
<feature type="transmembrane region" description="Helical" evidence="6">
    <location>
        <begin position="343"/>
        <end position="364"/>
    </location>
</feature>
<comment type="subcellular location">
    <subcellularLocation>
        <location evidence="1">Membrane</location>
        <topology evidence="1">Multi-pass membrane protein</topology>
    </subcellularLocation>
</comment>
<keyword evidence="2 6" id="KW-0812">Transmembrane</keyword>
<comment type="caution">
    <text evidence="7">The sequence shown here is derived from an EMBL/GenBank/DDBJ whole genome shotgun (WGS) entry which is preliminary data.</text>
</comment>
<feature type="transmembrane region" description="Helical" evidence="6">
    <location>
        <begin position="187"/>
        <end position="205"/>
    </location>
</feature>
<keyword evidence="3" id="KW-0133">Cell shape</keyword>
<dbReference type="GO" id="GO:0032153">
    <property type="term" value="C:cell division site"/>
    <property type="evidence" value="ECO:0007669"/>
    <property type="project" value="TreeGrafter"/>
</dbReference>
<dbReference type="NCBIfam" id="TIGR02210">
    <property type="entry name" value="rodA_shape"/>
    <property type="match status" value="1"/>
</dbReference>
<keyword evidence="4 6" id="KW-1133">Transmembrane helix</keyword>
<feature type="transmembrane region" description="Helical" evidence="6">
    <location>
        <begin position="110"/>
        <end position="130"/>
    </location>
</feature>
<dbReference type="GO" id="GO:0008360">
    <property type="term" value="P:regulation of cell shape"/>
    <property type="evidence" value="ECO:0007669"/>
    <property type="project" value="UniProtKB-KW"/>
</dbReference>
<dbReference type="GO" id="GO:0005886">
    <property type="term" value="C:plasma membrane"/>
    <property type="evidence" value="ECO:0007669"/>
    <property type="project" value="TreeGrafter"/>
</dbReference>
<protein>
    <submittedName>
        <fullName evidence="7">Rod shape-determining protein RodA</fullName>
    </submittedName>
</protein>
<evidence type="ECO:0000256" key="6">
    <source>
        <dbReference type="SAM" id="Phobius"/>
    </source>
</evidence>
<evidence type="ECO:0000256" key="1">
    <source>
        <dbReference type="ARBA" id="ARBA00004141"/>
    </source>
</evidence>
<name>A0A1G1Y444_9BACT</name>
<dbReference type="Pfam" id="PF01098">
    <property type="entry name" value="FTSW_RODA_SPOVE"/>
    <property type="match status" value="1"/>
</dbReference>